<keyword evidence="3" id="KW-1185">Reference proteome</keyword>
<name>A0A1H4BEX9_9BACI</name>
<keyword evidence="1" id="KW-0378">Hydrolase</keyword>
<dbReference type="Gene3D" id="3.40.630.10">
    <property type="entry name" value="Zn peptidases"/>
    <property type="match status" value="1"/>
</dbReference>
<evidence type="ECO:0000313" key="3">
    <source>
        <dbReference type="Proteomes" id="UP000198584"/>
    </source>
</evidence>
<dbReference type="AlphaFoldDB" id="A0A1H4BEX9"/>
<dbReference type="Proteomes" id="UP000198584">
    <property type="component" value="Unassembled WGS sequence"/>
</dbReference>
<dbReference type="EMBL" id="FNQR01000005">
    <property type="protein sequence ID" value="SEA46723.1"/>
    <property type="molecule type" value="Genomic_DNA"/>
</dbReference>
<evidence type="ECO:0000313" key="2">
    <source>
        <dbReference type="EMBL" id="SEA46723.1"/>
    </source>
</evidence>
<protein>
    <submittedName>
        <fullName evidence="2">Succinyl-diaminopimelate desuccinylase</fullName>
    </submittedName>
</protein>
<dbReference type="PROSITE" id="PS00758">
    <property type="entry name" value="ARGE_DAPE_CPG2_1"/>
    <property type="match status" value="1"/>
</dbReference>
<organism evidence="2 3">
    <name type="scientific">Thalassobacillus cyri</name>
    <dbReference type="NCBI Taxonomy" id="571932"/>
    <lineage>
        <taxon>Bacteria</taxon>
        <taxon>Bacillati</taxon>
        <taxon>Bacillota</taxon>
        <taxon>Bacilli</taxon>
        <taxon>Bacillales</taxon>
        <taxon>Bacillaceae</taxon>
        <taxon>Thalassobacillus</taxon>
    </lineage>
</organism>
<accession>A0A1H4BEX9</accession>
<dbReference type="SUPFAM" id="SSF53187">
    <property type="entry name" value="Zn-dependent exopeptidases"/>
    <property type="match status" value="1"/>
</dbReference>
<gene>
    <name evidence="2" type="ORF">SAMN05421743_1059</name>
</gene>
<sequence>MNFTTLASTYQKEFEEKVKRILRMPSVYQEDERYPFGKPIDDVLNEMLSIGQEDGFSVKNISGYAGHIEYGQGKDIIGVLGHLDVVPAGEGWSNNPFDPVIRDGHLFARGRRMIRVL</sequence>
<dbReference type="STRING" id="571932.SAMN05421743_1059"/>
<reference evidence="2 3" key="1">
    <citation type="submission" date="2016-10" db="EMBL/GenBank/DDBJ databases">
        <authorList>
            <person name="de Groot N.N."/>
        </authorList>
    </citation>
    <scope>NUCLEOTIDE SEQUENCE [LARGE SCALE GENOMIC DNA]</scope>
    <source>
        <strain evidence="2 3">CCM7597</strain>
    </source>
</reference>
<dbReference type="RefSeq" id="WP_342722241.1">
    <property type="nucleotide sequence ID" value="NZ_FNQR01000005.1"/>
</dbReference>
<evidence type="ECO:0000256" key="1">
    <source>
        <dbReference type="ARBA" id="ARBA00022801"/>
    </source>
</evidence>
<proteinExistence type="predicted"/>
<dbReference type="InterPro" id="IPR001261">
    <property type="entry name" value="ArgE/DapE_CS"/>
</dbReference>